<comment type="caution">
    <text evidence="1">The sequence shown here is derived from an EMBL/GenBank/DDBJ whole genome shotgun (WGS) entry which is preliminary data.</text>
</comment>
<keyword evidence="2" id="KW-1185">Reference proteome</keyword>
<evidence type="ECO:0000313" key="1">
    <source>
        <dbReference type="EMBL" id="GJS81949.1"/>
    </source>
</evidence>
<proteinExistence type="predicted"/>
<reference evidence="1" key="2">
    <citation type="submission" date="2022-01" db="EMBL/GenBank/DDBJ databases">
        <authorList>
            <person name="Yamashiro T."/>
            <person name="Shiraishi A."/>
            <person name="Satake H."/>
            <person name="Nakayama K."/>
        </authorList>
    </citation>
    <scope>NUCLEOTIDE SEQUENCE</scope>
</reference>
<name>A0ABQ4YVS1_9ASTR</name>
<sequence length="222" mass="25269">MIRPRRSGGVVSVDVTEWFDYHLDRFVESVKNHFGSSKYEDPQGALSKLLQLGTIEDYRRFETIAGKKLNIEEKIYIVLSWPSEEAPPVIKGSLDANEDIGVVESNKVEETEARVEATVHNEKETTKKEETIKETADTLTSLQSKVASLKEKGSLDANEEIKKDHTLVHELEKHVEKLPMELQLKNNVRGALETKDLKKKMIDLNSMLHDLQEVKTRCALKN</sequence>
<dbReference type="EMBL" id="BQNB010010786">
    <property type="protein sequence ID" value="GJS81949.1"/>
    <property type="molecule type" value="Genomic_DNA"/>
</dbReference>
<reference evidence="1" key="1">
    <citation type="journal article" date="2022" name="Int. J. Mol. Sci.">
        <title>Draft Genome of Tanacetum Coccineum: Genomic Comparison of Closely Related Tanacetum-Family Plants.</title>
        <authorList>
            <person name="Yamashiro T."/>
            <person name="Shiraishi A."/>
            <person name="Nakayama K."/>
            <person name="Satake H."/>
        </authorList>
    </citation>
    <scope>NUCLEOTIDE SEQUENCE</scope>
</reference>
<protein>
    <submittedName>
        <fullName evidence="1">Uncharacterized protein</fullName>
    </submittedName>
</protein>
<dbReference type="Proteomes" id="UP001151760">
    <property type="component" value="Unassembled WGS sequence"/>
</dbReference>
<accession>A0ABQ4YVS1</accession>
<evidence type="ECO:0000313" key="2">
    <source>
        <dbReference type="Proteomes" id="UP001151760"/>
    </source>
</evidence>
<organism evidence="1 2">
    <name type="scientific">Tanacetum coccineum</name>
    <dbReference type="NCBI Taxonomy" id="301880"/>
    <lineage>
        <taxon>Eukaryota</taxon>
        <taxon>Viridiplantae</taxon>
        <taxon>Streptophyta</taxon>
        <taxon>Embryophyta</taxon>
        <taxon>Tracheophyta</taxon>
        <taxon>Spermatophyta</taxon>
        <taxon>Magnoliopsida</taxon>
        <taxon>eudicotyledons</taxon>
        <taxon>Gunneridae</taxon>
        <taxon>Pentapetalae</taxon>
        <taxon>asterids</taxon>
        <taxon>campanulids</taxon>
        <taxon>Asterales</taxon>
        <taxon>Asteraceae</taxon>
        <taxon>Asteroideae</taxon>
        <taxon>Anthemideae</taxon>
        <taxon>Anthemidinae</taxon>
        <taxon>Tanacetum</taxon>
    </lineage>
</organism>
<gene>
    <name evidence="1" type="ORF">Tco_0748490</name>
</gene>